<dbReference type="InterPro" id="IPR029060">
    <property type="entry name" value="PIN-like_dom_sf"/>
</dbReference>
<protein>
    <submittedName>
        <fullName evidence="2">PIN domain-containing protein</fullName>
    </submittedName>
</protein>
<dbReference type="RefSeq" id="WP_178051816.1">
    <property type="nucleotide sequence ID" value="NZ_JACOPH010000002.1"/>
</dbReference>
<sequence>MVILIDTNIIIDALADREPYATDAKQIMEKCATREITGVLAAHSIPNLFYILRKEFSQEERRYLLKNLCKIFQVSELNEKRIIAALENEMFSDFEDGLQEECAVASMADYLVTRNPSDFKHSRIKVILPNEFLRKMQENKKE</sequence>
<evidence type="ECO:0000259" key="1">
    <source>
        <dbReference type="Pfam" id="PF13470"/>
    </source>
</evidence>
<comment type="caution">
    <text evidence="2">The sequence shown here is derived from an EMBL/GenBank/DDBJ whole genome shotgun (WGS) entry which is preliminary data.</text>
</comment>
<dbReference type="AlphaFoldDB" id="A0A923LMA9"/>
<reference evidence="2" key="1">
    <citation type="submission" date="2020-08" db="EMBL/GenBank/DDBJ databases">
        <title>Genome public.</title>
        <authorList>
            <person name="Liu C."/>
            <person name="Sun Q."/>
        </authorList>
    </citation>
    <scope>NUCLEOTIDE SEQUENCE</scope>
    <source>
        <strain evidence="2">BX1005</strain>
    </source>
</reference>
<dbReference type="Gene3D" id="3.40.50.1010">
    <property type="entry name" value="5'-nuclease"/>
    <property type="match status" value="1"/>
</dbReference>
<organism evidence="2 3">
    <name type="scientific">Roseburia zhanii</name>
    <dbReference type="NCBI Taxonomy" id="2763064"/>
    <lineage>
        <taxon>Bacteria</taxon>
        <taxon>Bacillati</taxon>
        <taxon>Bacillota</taxon>
        <taxon>Clostridia</taxon>
        <taxon>Lachnospirales</taxon>
        <taxon>Lachnospiraceae</taxon>
        <taxon>Roseburia</taxon>
    </lineage>
</organism>
<evidence type="ECO:0000313" key="2">
    <source>
        <dbReference type="EMBL" id="MBC5713504.1"/>
    </source>
</evidence>
<dbReference type="EMBL" id="JACOPH010000002">
    <property type="protein sequence ID" value="MBC5713504.1"/>
    <property type="molecule type" value="Genomic_DNA"/>
</dbReference>
<gene>
    <name evidence="2" type="ORF">H8S17_04620</name>
</gene>
<name>A0A923LMA9_9FIRM</name>
<dbReference type="SUPFAM" id="SSF88723">
    <property type="entry name" value="PIN domain-like"/>
    <property type="match status" value="1"/>
</dbReference>
<feature type="domain" description="PIN" evidence="1">
    <location>
        <begin position="3"/>
        <end position="115"/>
    </location>
</feature>
<proteinExistence type="predicted"/>
<evidence type="ECO:0000313" key="3">
    <source>
        <dbReference type="Proteomes" id="UP000606720"/>
    </source>
</evidence>
<accession>A0A923LMA9</accession>
<dbReference type="CDD" id="cd09854">
    <property type="entry name" value="PIN_VapC-like"/>
    <property type="match status" value="1"/>
</dbReference>
<dbReference type="InterPro" id="IPR002716">
    <property type="entry name" value="PIN_dom"/>
</dbReference>
<dbReference type="Pfam" id="PF13470">
    <property type="entry name" value="PIN_3"/>
    <property type="match status" value="1"/>
</dbReference>
<keyword evidence="3" id="KW-1185">Reference proteome</keyword>
<dbReference type="Proteomes" id="UP000606720">
    <property type="component" value="Unassembled WGS sequence"/>
</dbReference>